<evidence type="ECO:0000256" key="2">
    <source>
        <dbReference type="ARBA" id="ARBA00023027"/>
    </source>
</evidence>
<dbReference type="SUPFAM" id="SSF52413">
    <property type="entry name" value="UDP-glucose/GDP-mannose dehydrogenase C-terminal domain"/>
    <property type="match status" value="1"/>
</dbReference>
<dbReference type="EMBL" id="SACO01000005">
    <property type="protein sequence ID" value="RVU05442.1"/>
    <property type="molecule type" value="Genomic_DNA"/>
</dbReference>
<comment type="similarity">
    <text evidence="3">Belongs to the UDP-glucose/GDP-mannose dehydrogenase family.</text>
</comment>
<dbReference type="PANTHER" id="PTHR43491:SF1">
    <property type="entry name" value="UDP-N-ACETYL-D-MANNOSAMINE DEHYDROGENASE"/>
    <property type="match status" value="1"/>
</dbReference>
<dbReference type="GO" id="GO:0016628">
    <property type="term" value="F:oxidoreductase activity, acting on the CH-CH group of donors, NAD or NADP as acceptor"/>
    <property type="evidence" value="ECO:0007669"/>
    <property type="project" value="InterPro"/>
</dbReference>
<dbReference type="InterPro" id="IPR014027">
    <property type="entry name" value="UDP-Glc/GDP-Man_DH_C"/>
</dbReference>
<dbReference type="SUPFAM" id="SSF51735">
    <property type="entry name" value="NAD(P)-binding Rossmann-fold domains"/>
    <property type="match status" value="1"/>
</dbReference>
<dbReference type="Pfam" id="PF03721">
    <property type="entry name" value="UDPG_MGDP_dh_N"/>
    <property type="match status" value="1"/>
</dbReference>
<dbReference type="NCBIfam" id="TIGR03026">
    <property type="entry name" value="NDP-sugDHase"/>
    <property type="match status" value="1"/>
</dbReference>
<dbReference type="SUPFAM" id="SSF48179">
    <property type="entry name" value="6-phosphogluconate dehydrogenase C-terminal domain-like"/>
    <property type="match status" value="1"/>
</dbReference>
<dbReference type="Proteomes" id="UP000282837">
    <property type="component" value="Unassembled WGS sequence"/>
</dbReference>
<dbReference type="PIRSF" id="PIRSF500136">
    <property type="entry name" value="UDP_ManNAc_DH"/>
    <property type="match status" value="1"/>
</dbReference>
<dbReference type="AlphaFoldDB" id="A0A437N6A4"/>
<accession>A0A437N6A4</accession>
<evidence type="ECO:0000313" key="6">
    <source>
        <dbReference type="Proteomes" id="UP000282837"/>
    </source>
</evidence>
<dbReference type="Pfam" id="PF00984">
    <property type="entry name" value="UDPG_MGDP_dh"/>
    <property type="match status" value="1"/>
</dbReference>
<dbReference type="GO" id="GO:0051287">
    <property type="term" value="F:NAD binding"/>
    <property type="evidence" value="ECO:0007669"/>
    <property type="project" value="InterPro"/>
</dbReference>
<protein>
    <submittedName>
        <fullName evidence="5">UDP-N-acetyl-D-mannosamine dehydrogenase</fullName>
        <ecNumber evidence="5">1.1.1.336</ecNumber>
    </submittedName>
</protein>
<comment type="caution">
    <text evidence="5">The sequence shown here is derived from an EMBL/GenBank/DDBJ whole genome shotgun (WGS) entry which is preliminary data.</text>
</comment>
<keyword evidence="1 5" id="KW-0560">Oxidoreductase</keyword>
<dbReference type="NCBIfam" id="NF008286">
    <property type="entry name" value="PRK11064.1"/>
    <property type="match status" value="1"/>
</dbReference>
<dbReference type="SMART" id="SM00984">
    <property type="entry name" value="UDPG_MGDP_dh_C"/>
    <property type="match status" value="1"/>
</dbReference>
<dbReference type="EC" id="1.1.1.336" evidence="5"/>
<dbReference type="GO" id="GO:0089714">
    <property type="term" value="F:UDP-N-acetyl-D-mannosamine dehydrogenase activity"/>
    <property type="evidence" value="ECO:0007669"/>
    <property type="project" value="UniProtKB-EC"/>
</dbReference>
<dbReference type="GO" id="GO:0000271">
    <property type="term" value="P:polysaccharide biosynthetic process"/>
    <property type="evidence" value="ECO:0007669"/>
    <property type="project" value="InterPro"/>
</dbReference>
<dbReference type="Gene3D" id="3.40.50.720">
    <property type="entry name" value="NAD(P)-binding Rossmann-like Domain"/>
    <property type="match status" value="2"/>
</dbReference>
<dbReference type="InterPro" id="IPR014026">
    <property type="entry name" value="UDP-Glc/GDP-Man_DH_dimer"/>
</dbReference>
<dbReference type="InterPro" id="IPR017476">
    <property type="entry name" value="UDP-Glc/GDP-Man"/>
</dbReference>
<reference evidence="5 6" key="1">
    <citation type="submission" date="2019-01" db="EMBL/GenBank/DDBJ databases">
        <authorList>
            <person name="Chen W.-M."/>
        </authorList>
    </citation>
    <scope>NUCLEOTIDE SEQUENCE [LARGE SCALE GENOMIC DNA]</scope>
    <source>
        <strain evidence="5 6">FSY-9</strain>
    </source>
</reference>
<proteinExistence type="inferred from homology"/>
<evidence type="ECO:0000313" key="5">
    <source>
        <dbReference type="EMBL" id="RVU05442.1"/>
    </source>
</evidence>
<organism evidence="5 6">
    <name type="scientific">Novosphingobium umbonatum</name>
    <dbReference type="NCBI Taxonomy" id="1908524"/>
    <lineage>
        <taxon>Bacteria</taxon>
        <taxon>Pseudomonadati</taxon>
        <taxon>Pseudomonadota</taxon>
        <taxon>Alphaproteobacteria</taxon>
        <taxon>Sphingomonadales</taxon>
        <taxon>Sphingomonadaceae</taxon>
        <taxon>Novosphingobium</taxon>
    </lineage>
</organism>
<dbReference type="InterPro" id="IPR036291">
    <property type="entry name" value="NAD(P)-bd_dom_sf"/>
</dbReference>
<name>A0A437N6A4_9SPHN</name>
<keyword evidence="2" id="KW-0520">NAD</keyword>
<evidence type="ECO:0000259" key="4">
    <source>
        <dbReference type="SMART" id="SM00984"/>
    </source>
</evidence>
<gene>
    <name evidence="5" type="ORF">EOE18_09080</name>
</gene>
<dbReference type="PIRSF" id="PIRSF000124">
    <property type="entry name" value="UDPglc_GDPman_dh"/>
    <property type="match status" value="1"/>
</dbReference>
<evidence type="ECO:0000256" key="1">
    <source>
        <dbReference type="ARBA" id="ARBA00023002"/>
    </source>
</evidence>
<feature type="domain" description="UDP-glucose/GDP-mannose dehydrogenase C-terminal" evidence="4">
    <location>
        <begin position="319"/>
        <end position="417"/>
    </location>
</feature>
<dbReference type="RefSeq" id="WP_127708609.1">
    <property type="nucleotide sequence ID" value="NZ_SACO01000005.1"/>
</dbReference>
<dbReference type="InterPro" id="IPR001732">
    <property type="entry name" value="UDP-Glc/GDP-Man_DH_N"/>
</dbReference>
<keyword evidence="6" id="KW-1185">Reference proteome</keyword>
<evidence type="ECO:0000256" key="3">
    <source>
        <dbReference type="PIRNR" id="PIRNR000124"/>
    </source>
</evidence>
<sequence>MKSDNKPDVCIVGLGYIGLPTAAIVARAGCHVHGVDVSQHVVDTINRGEIHIEEVDLDGLVQAVVQRGLLKASLSVAPADVFIIAVPTPFGPDHQPDISYVLSAARSVAPVLKQGDVVILESTSPVGTTEEIRDLIAHMRPDLKVPGCTRETPDIAIAYCPERVLPGRILEELAHNDRSIGGITPRCARKALAFYKLFVRGTCIATDARSAEMTKLVENAYRDVNIAFANELSIVADKMGLDVWEVIKLANRHPRVNILQPGPGVGGHCIAVDPWFIVASAPMETPLIRTARGVNDGKIHHVIGRADALIAQHPKARIACLGLAFKANIDDFRESPARLVAVTLARKYGERVSIVEPYAAQLPNEFDGTGAKTIDLDEALEECDILIVLVDHDIFKVVPLAERADKIVYDTRGIWPDQPKPAGEAAPALRLAS</sequence>
<dbReference type="PANTHER" id="PTHR43491">
    <property type="entry name" value="UDP-N-ACETYL-D-MANNOSAMINE DEHYDROGENASE"/>
    <property type="match status" value="1"/>
</dbReference>
<dbReference type="InterPro" id="IPR028359">
    <property type="entry name" value="UDP_ManNAc/GlcNAc_DH"/>
</dbReference>
<dbReference type="FunFam" id="3.40.50.720:FF:000139">
    <property type="entry name" value="UDP-N-acetyl-D-mannosamine dehydrogenase"/>
    <property type="match status" value="1"/>
</dbReference>
<dbReference type="InterPro" id="IPR008927">
    <property type="entry name" value="6-PGluconate_DH-like_C_sf"/>
</dbReference>
<dbReference type="InterPro" id="IPR036220">
    <property type="entry name" value="UDP-Glc/GDP-Man_DH_C_sf"/>
</dbReference>
<dbReference type="OrthoDB" id="9803238at2"/>
<dbReference type="Pfam" id="PF03720">
    <property type="entry name" value="UDPG_MGDP_dh_C"/>
    <property type="match status" value="1"/>
</dbReference>